<gene>
    <name evidence="2" type="ordered locus">bpr_I2314</name>
</gene>
<reference evidence="2 3" key="1">
    <citation type="journal article" date="2010" name="PLoS ONE">
        <title>The glycobiome of the rumen bacterium Butyrivibrio proteoclasticus B316(T) highlights adaptation to a polysaccharide-rich environment.</title>
        <authorList>
            <person name="Kelly W.J."/>
            <person name="Leahy S.C."/>
            <person name="Altermann E."/>
            <person name="Yeoman C.J."/>
            <person name="Dunne J.C."/>
            <person name="Kong Z."/>
            <person name="Pacheco D.M."/>
            <person name="Li D."/>
            <person name="Noel S.J."/>
            <person name="Moon C.D."/>
            <person name="Cookson A.L."/>
            <person name="Attwood G.T."/>
        </authorList>
    </citation>
    <scope>NUCLEOTIDE SEQUENCE [LARGE SCALE GENOMIC DNA]</scope>
    <source>
        <strain evidence="3">ATCC 51982 / DSM 14932 / B316</strain>
    </source>
</reference>
<keyword evidence="3" id="KW-1185">Reference proteome</keyword>
<evidence type="ECO:0000256" key="1">
    <source>
        <dbReference type="SAM" id="SignalP"/>
    </source>
</evidence>
<keyword evidence="1" id="KW-0732">Signal</keyword>
<accession>E0RYX5</accession>
<dbReference type="EMBL" id="CP001810">
    <property type="protein sequence ID" value="ADL35047.1"/>
    <property type="molecule type" value="Genomic_DNA"/>
</dbReference>
<dbReference type="InterPro" id="IPR011042">
    <property type="entry name" value="6-blade_b-propeller_TolB-like"/>
</dbReference>
<dbReference type="PROSITE" id="PS51257">
    <property type="entry name" value="PROKAR_LIPOPROTEIN"/>
    <property type="match status" value="1"/>
</dbReference>
<proteinExistence type="predicted"/>
<organism evidence="2 3">
    <name type="scientific">Butyrivibrio proteoclasticus (strain ATCC 51982 / DSM 14932 / B316)</name>
    <name type="common">Clostridium proteoclasticum</name>
    <dbReference type="NCBI Taxonomy" id="515622"/>
    <lineage>
        <taxon>Bacteria</taxon>
        <taxon>Bacillati</taxon>
        <taxon>Bacillota</taxon>
        <taxon>Clostridia</taxon>
        <taxon>Lachnospirales</taxon>
        <taxon>Lachnospiraceae</taxon>
        <taxon>Butyrivibrio</taxon>
    </lineage>
</organism>
<dbReference type="InterPro" id="IPR011044">
    <property type="entry name" value="Quino_amine_DH_bsu"/>
</dbReference>
<dbReference type="SUPFAM" id="SSF50969">
    <property type="entry name" value="YVTN repeat-like/Quinoprotein amine dehydrogenase"/>
    <property type="match status" value="1"/>
</dbReference>
<name>E0RYX5_BUTPB</name>
<dbReference type="AlphaFoldDB" id="E0RYX5"/>
<feature type="chain" id="PRO_5003139837" description="DUF5050 domain-containing protein" evidence="1">
    <location>
        <begin position="34"/>
        <end position="398"/>
    </location>
</feature>
<evidence type="ECO:0000313" key="3">
    <source>
        <dbReference type="Proteomes" id="UP000001299"/>
    </source>
</evidence>
<dbReference type="Gene3D" id="2.120.10.30">
    <property type="entry name" value="TolB, C-terminal domain"/>
    <property type="match status" value="1"/>
</dbReference>
<dbReference type="eggNOG" id="ENOG502ZBBN">
    <property type="taxonomic scope" value="Bacteria"/>
</dbReference>
<dbReference type="Proteomes" id="UP000001299">
    <property type="component" value="Chromosome 1"/>
</dbReference>
<evidence type="ECO:0000313" key="2">
    <source>
        <dbReference type="EMBL" id="ADL35047.1"/>
    </source>
</evidence>
<protein>
    <recommendedName>
        <fullName evidence="4">DUF5050 domain-containing protein</fullName>
    </recommendedName>
</protein>
<evidence type="ECO:0008006" key="4">
    <source>
        <dbReference type="Google" id="ProtNLM"/>
    </source>
</evidence>
<sequence>MSRIIRYGLVISSIIICICAACGCSFQSDNAVASVPPFDGKDYLVISSMTAAGENPKEYARNYEPIKNFDTKLSVPTYISKFGDYWFIVDCYHNRIIYSDNLGAPLTDWYIMTSDVTQPHTIASNGKVYMCDDTENNRVVIFEMVDGKFINTQTIYNIGNRPHYTVYDKATDTFYVWSSTTGELYCIRQEADSSRMYITDIRKISILDGIYVRSFSIIDGDIYFVSGVSDEGLPAKIYCCDLDTLEVKKSYDVPDNLAGMVQITKIDDYYYFSTSTDLSGNQNVATIVRAHDIDDLKSGNYEDIYSKYFVGGGTPYYISNVDDTYFLTEHRLTGPPDLELQGKGQQNRRCPDHLLTYRPPSAMMVWRLRGGGHDYLQIFFMVWRSACVISLELYLAFS</sequence>
<feature type="signal peptide" evidence="1">
    <location>
        <begin position="1"/>
        <end position="33"/>
    </location>
</feature>
<dbReference type="STRING" id="515622.bpr_I2314"/>
<dbReference type="HOGENOM" id="CLU_833631_0_0_9"/>
<dbReference type="KEGG" id="bpb:bpr_I2314"/>
<dbReference type="RefSeq" id="WP_013281700.1">
    <property type="nucleotide sequence ID" value="NC_014387.1"/>
</dbReference>